<proteinExistence type="predicted"/>
<reference evidence="1" key="1">
    <citation type="submission" date="2019-12" db="EMBL/GenBank/DDBJ databases">
        <title>Novel species isolated from a subtropical stream in China.</title>
        <authorList>
            <person name="Lu H."/>
        </authorList>
    </citation>
    <scope>NUCLEOTIDE SEQUENCE [LARGE SCALE GENOMIC DNA]</scope>
    <source>
        <strain evidence="1">FT81W</strain>
    </source>
</reference>
<evidence type="ECO:0000313" key="1">
    <source>
        <dbReference type="EMBL" id="MYM92592.1"/>
    </source>
</evidence>
<comment type="caution">
    <text evidence="1">The sequence shown here is derived from an EMBL/GenBank/DDBJ whole genome shotgun (WGS) entry which is preliminary data.</text>
</comment>
<accession>A0A845GGP5</accession>
<protein>
    <submittedName>
        <fullName evidence="1">Uncharacterized protein</fullName>
    </submittedName>
</protein>
<dbReference type="RefSeq" id="WP_161081853.1">
    <property type="nucleotide sequence ID" value="NZ_WWCX01000001.1"/>
</dbReference>
<sequence>MKAIKVNQTADGKEIFCVDADGKHYEVVGDDVRIVRLVHGCNQQVRMTHPRYSALRARILAACSA</sequence>
<organism evidence="1 2">
    <name type="scientific">Duganella vulcania</name>
    <dbReference type="NCBI Taxonomy" id="2692166"/>
    <lineage>
        <taxon>Bacteria</taxon>
        <taxon>Pseudomonadati</taxon>
        <taxon>Pseudomonadota</taxon>
        <taxon>Betaproteobacteria</taxon>
        <taxon>Burkholderiales</taxon>
        <taxon>Oxalobacteraceae</taxon>
        <taxon>Telluria group</taxon>
        <taxon>Duganella</taxon>
    </lineage>
</organism>
<dbReference type="AlphaFoldDB" id="A0A845GGP5"/>
<evidence type="ECO:0000313" key="2">
    <source>
        <dbReference type="Proteomes" id="UP000447355"/>
    </source>
</evidence>
<name>A0A845GGP5_9BURK</name>
<dbReference type="EMBL" id="WWCX01000001">
    <property type="protein sequence ID" value="MYM92592.1"/>
    <property type="molecule type" value="Genomic_DNA"/>
</dbReference>
<gene>
    <name evidence="1" type="ORF">GTP90_01810</name>
</gene>
<dbReference type="Proteomes" id="UP000447355">
    <property type="component" value="Unassembled WGS sequence"/>
</dbReference>